<dbReference type="EMBL" id="UINC01001603">
    <property type="protein sequence ID" value="SUZ84715.1"/>
    <property type="molecule type" value="Genomic_DNA"/>
</dbReference>
<keyword evidence="1" id="KW-0732">Signal</keyword>
<dbReference type="SUPFAM" id="SSF51445">
    <property type="entry name" value="(Trans)glycosidases"/>
    <property type="match status" value="1"/>
</dbReference>
<reference evidence="3" key="1">
    <citation type="submission" date="2018-05" db="EMBL/GenBank/DDBJ databases">
        <authorList>
            <person name="Lanie J.A."/>
            <person name="Ng W.-L."/>
            <person name="Kazmierczak K.M."/>
            <person name="Andrzejewski T.M."/>
            <person name="Davidsen T.M."/>
            <person name="Wayne K.J."/>
            <person name="Tettelin H."/>
            <person name="Glass J.I."/>
            <person name="Rusch D."/>
            <person name="Podicherti R."/>
            <person name="Tsui H.-C.T."/>
            <person name="Winkler M.E."/>
        </authorList>
    </citation>
    <scope>NUCLEOTIDE SEQUENCE</scope>
</reference>
<proteinExistence type="predicted"/>
<name>A0A381QZ38_9ZZZZ</name>
<evidence type="ECO:0000313" key="3">
    <source>
        <dbReference type="EMBL" id="SUZ84715.1"/>
    </source>
</evidence>
<sequence length="381" mass="44569">VTLFVALLFFLFTEYARGREFDYQCLWVVRNTIISPDKIDKMLDFALENNFNHLMIQVRGRGEAYYNSEFVPRSSVLFNDLFDPLEYVLKKAHQNNIQVHAWVNMYILWSSVEPPKAENHLYYIHPDWIDQKGNNEGKFNQNKKTLETSNDGEGYYLAPNHQAVAPYLLNVLREIVEKYEVDGLHLDYIRYKDYEFGGNAFALNNYRKQSEDDAPIFLSAESTVEEKGKQSASRSLKWNNYRRNSVTELVKKAKEMAMTIRPDCILSAAVKPNLYIARDRFLQEWDVWLASGYLDWVIPMNYTPSFRNFAANIDLIYENFPPKYRERIIMGISTYNQSSSEAVNKINYSKLKQFPGVSIFSYNVLEENPDYCVPIKQALVK</sequence>
<organism evidence="3">
    <name type="scientific">marine metagenome</name>
    <dbReference type="NCBI Taxonomy" id="408172"/>
    <lineage>
        <taxon>unclassified sequences</taxon>
        <taxon>metagenomes</taxon>
        <taxon>ecological metagenomes</taxon>
    </lineage>
</organism>
<dbReference type="InterPro" id="IPR017853">
    <property type="entry name" value="GH"/>
</dbReference>
<dbReference type="PANTHER" id="PTHR43405:SF1">
    <property type="entry name" value="GLYCOSYL HYDROLASE DIGH"/>
    <property type="match status" value="1"/>
</dbReference>
<gene>
    <name evidence="3" type="ORF">METZ01_LOCUS37569</name>
</gene>
<dbReference type="InterPro" id="IPR003790">
    <property type="entry name" value="GHL10"/>
</dbReference>
<dbReference type="InterPro" id="IPR052177">
    <property type="entry name" value="Divisome_Glycosyl_Hydrolase"/>
</dbReference>
<accession>A0A381QZ38</accession>
<dbReference type="Pfam" id="PF02638">
    <property type="entry name" value="GHL10"/>
    <property type="match status" value="1"/>
</dbReference>
<dbReference type="Gene3D" id="3.20.20.80">
    <property type="entry name" value="Glycosidases"/>
    <property type="match status" value="1"/>
</dbReference>
<protein>
    <recommendedName>
        <fullName evidence="2">Glycosyl hydrolase-like 10 domain-containing protein</fullName>
    </recommendedName>
</protein>
<evidence type="ECO:0000256" key="1">
    <source>
        <dbReference type="ARBA" id="ARBA00022729"/>
    </source>
</evidence>
<dbReference type="PANTHER" id="PTHR43405">
    <property type="entry name" value="GLYCOSYL HYDROLASE DIGH"/>
    <property type="match status" value="1"/>
</dbReference>
<evidence type="ECO:0000259" key="2">
    <source>
        <dbReference type="Pfam" id="PF02638"/>
    </source>
</evidence>
<feature type="domain" description="Glycosyl hydrolase-like 10" evidence="2">
    <location>
        <begin position="36"/>
        <end position="318"/>
    </location>
</feature>
<dbReference type="AlphaFoldDB" id="A0A381QZ38"/>
<feature type="non-terminal residue" evidence="3">
    <location>
        <position position="1"/>
    </location>
</feature>